<comment type="caution">
    <text evidence="1">The sequence shown here is derived from an EMBL/GenBank/DDBJ whole genome shotgun (WGS) entry which is preliminary data.</text>
</comment>
<accession>A0A2K3LCU9</accession>
<evidence type="ECO:0000313" key="1">
    <source>
        <dbReference type="EMBL" id="PNX76350.1"/>
    </source>
</evidence>
<organism evidence="1 2">
    <name type="scientific">Trifolium pratense</name>
    <name type="common">Red clover</name>
    <dbReference type="NCBI Taxonomy" id="57577"/>
    <lineage>
        <taxon>Eukaryota</taxon>
        <taxon>Viridiplantae</taxon>
        <taxon>Streptophyta</taxon>
        <taxon>Embryophyta</taxon>
        <taxon>Tracheophyta</taxon>
        <taxon>Spermatophyta</taxon>
        <taxon>Magnoliopsida</taxon>
        <taxon>eudicotyledons</taxon>
        <taxon>Gunneridae</taxon>
        <taxon>Pentapetalae</taxon>
        <taxon>rosids</taxon>
        <taxon>fabids</taxon>
        <taxon>Fabales</taxon>
        <taxon>Fabaceae</taxon>
        <taxon>Papilionoideae</taxon>
        <taxon>50 kb inversion clade</taxon>
        <taxon>NPAAA clade</taxon>
        <taxon>Hologalegina</taxon>
        <taxon>IRL clade</taxon>
        <taxon>Trifolieae</taxon>
        <taxon>Trifolium</taxon>
    </lineage>
</organism>
<name>A0A2K3LCU9_TRIPR</name>
<protein>
    <submittedName>
        <fullName evidence="1">Uncharacterized protein</fullName>
    </submittedName>
</protein>
<proteinExistence type="predicted"/>
<gene>
    <name evidence="1" type="ORF">L195_g032296</name>
</gene>
<sequence length="62" mass="6818">MVTPLFADSSCRVSKDTAFHFSSHSRYHFARADISNSAFEVSHSSITSYSTQPVSSSPNHLP</sequence>
<dbReference type="AlphaFoldDB" id="A0A2K3LCU9"/>
<dbReference type="EMBL" id="ASHM01030494">
    <property type="protein sequence ID" value="PNX76350.1"/>
    <property type="molecule type" value="Genomic_DNA"/>
</dbReference>
<reference evidence="1 2" key="2">
    <citation type="journal article" date="2017" name="Front. Plant Sci.">
        <title>Gene Classification and Mining of Molecular Markers Useful in Red Clover (Trifolium pratense) Breeding.</title>
        <authorList>
            <person name="Istvanek J."/>
            <person name="Dluhosova J."/>
            <person name="Dluhos P."/>
            <person name="Patkova L."/>
            <person name="Nedelnik J."/>
            <person name="Repkova J."/>
        </authorList>
    </citation>
    <scope>NUCLEOTIDE SEQUENCE [LARGE SCALE GENOMIC DNA]</scope>
    <source>
        <strain evidence="2">cv. Tatra</strain>
        <tissue evidence="1">Young leaves</tissue>
    </source>
</reference>
<dbReference type="Proteomes" id="UP000236291">
    <property type="component" value="Unassembled WGS sequence"/>
</dbReference>
<reference evidence="1 2" key="1">
    <citation type="journal article" date="2014" name="Am. J. Bot.">
        <title>Genome assembly and annotation for red clover (Trifolium pratense; Fabaceae).</title>
        <authorList>
            <person name="Istvanek J."/>
            <person name="Jaros M."/>
            <person name="Krenek A."/>
            <person name="Repkova J."/>
        </authorList>
    </citation>
    <scope>NUCLEOTIDE SEQUENCE [LARGE SCALE GENOMIC DNA]</scope>
    <source>
        <strain evidence="2">cv. Tatra</strain>
        <tissue evidence="1">Young leaves</tissue>
    </source>
</reference>
<evidence type="ECO:0000313" key="2">
    <source>
        <dbReference type="Proteomes" id="UP000236291"/>
    </source>
</evidence>